<evidence type="ECO:0000256" key="4">
    <source>
        <dbReference type="PIRSR" id="PIRSR000858-1"/>
    </source>
</evidence>
<dbReference type="AlphaFoldDB" id="A0A5C4L8I8"/>
<protein>
    <recommendedName>
        <fullName evidence="3">Acetate CoA-transferase YdiF</fullName>
        <ecNumber evidence="3">2.8.3.8</ecNumber>
    </recommendedName>
</protein>
<dbReference type="GO" id="GO:0008775">
    <property type="term" value="F:acetate CoA-transferase activity"/>
    <property type="evidence" value="ECO:0007669"/>
    <property type="project" value="UniProtKB-EC"/>
</dbReference>
<dbReference type="SUPFAM" id="SSF100950">
    <property type="entry name" value="NagB/RpiA/CoA transferase-like"/>
    <property type="match status" value="2"/>
</dbReference>
<dbReference type="InterPro" id="IPR014388">
    <property type="entry name" value="3-oxoacid_CoA-transferase"/>
</dbReference>
<dbReference type="Proteomes" id="UP000305267">
    <property type="component" value="Unassembled WGS sequence"/>
</dbReference>
<dbReference type="GO" id="GO:0046952">
    <property type="term" value="P:ketone body catabolic process"/>
    <property type="evidence" value="ECO:0007669"/>
    <property type="project" value="InterPro"/>
</dbReference>
<feature type="active site" description="5-glutamyl coenzyme A thioester intermediate" evidence="4">
    <location>
        <position position="322"/>
    </location>
</feature>
<comment type="caution">
    <text evidence="5">The sequence shown here is derived from an EMBL/GenBank/DDBJ whole genome shotgun (WGS) entry which is preliminary data.</text>
</comment>
<keyword evidence="6" id="KW-1185">Reference proteome</keyword>
<dbReference type="EC" id="2.8.3.8" evidence="3"/>
<comment type="function">
    <text evidence="3">CoA transferase having broad substrate specificity for short-chain acyl-CoA thioesters with the activity decreasing when the length of the carboxylic acid chain exceeds four carbons.</text>
</comment>
<dbReference type="RefSeq" id="WP_139040522.1">
    <property type="nucleotide sequence ID" value="NZ_VDDA01000049.1"/>
</dbReference>
<dbReference type="PANTHER" id="PTHR43293">
    <property type="entry name" value="ACETATE COA-TRANSFERASE YDIF"/>
    <property type="match status" value="1"/>
</dbReference>
<dbReference type="PROSITE" id="PS51257">
    <property type="entry name" value="PROKAR_LIPOPROTEIN"/>
    <property type="match status" value="1"/>
</dbReference>
<keyword evidence="2 3" id="KW-0808">Transferase</keyword>
<proteinExistence type="inferred from homology"/>
<reference evidence="5 6" key="1">
    <citation type="submission" date="2019-06" db="EMBL/GenBank/DDBJ databases">
        <title>Genome of Methylobacterium sp. 17Sr1-39.</title>
        <authorList>
            <person name="Seo T."/>
        </authorList>
    </citation>
    <scope>NUCLEOTIDE SEQUENCE [LARGE SCALE GENOMIC DNA]</scope>
    <source>
        <strain evidence="5 6">17Sr1-39</strain>
    </source>
</reference>
<sequence length="515" mass="53826">MRILTAPEAAALLRDGMTVAASGFGGGCHPEAITAAVEARFLAEGAPRGLTLLFAASTGDRKTRGMGHFGHDGLVARVIAGGWRGTPRLGELALAERIEAHCWPQGVIAQLYRAIAAGQPGVVTRIGLGSFMDPLHGGGRMNASTPASLVERVHLRGRDWLLYPAMPLDCVLLRGTTADEDGNVTMEDEAFPLDLLAMAQAGRNSGGLVIVQVKRIARRGSLDPHAVRVPGHLVDHVVVCTDPAQHGITFGETDNPAFTGRLRVPDDRAALPLTVDKVIQRRAFLELANLPHPTINLGIGIPAGIGRIAAEESFTAYTMTVESGIVGGIPGEELAFGAAANPTALIPQASQFDFYDGGGLDIAFLGMAEADLRGAVNVSRFGRQVVGVGGFTNIAQSARRVVYVGAFTAGGADIAVHDGGLAIRTDGRTCKIVARVAQVSADPAAAPAGQEQTIVTERAVFRVRDGRLTLTEVAPGIDPRAHVLDRLPPGIAVAEPLATMPATLFAETPMREAAP</sequence>
<dbReference type="OrthoDB" id="9805230at2"/>
<evidence type="ECO:0000256" key="1">
    <source>
        <dbReference type="ARBA" id="ARBA00007154"/>
    </source>
</evidence>
<evidence type="ECO:0000256" key="3">
    <source>
        <dbReference type="PIRNR" id="PIRNR000858"/>
    </source>
</evidence>
<gene>
    <name evidence="5" type="ORF">FF100_34475</name>
</gene>
<comment type="catalytic activity">
    <reaction evidence="3">
        <text>an acyl-CoA + acetate = a carboxylate + acetyl-CoA</text>
        <dbReference type="Rhea" id="RHEA:13381"/>
        <dbReference type="ChEBI" id="CHEBI:29067"/>
        <dbReference type="ChEBI" id="CHEBI:30089"/>
        <dbReference type="ChEBI" id="CHEBI:57288"/>
        <dbReference type="ChEBI" id="CHEBI:58342"/>
        <dbReference type="EC" id="2.8.3.8"/>
    </reaction>
</comment>
<dbReference type="PANTHER" id="PTHR43293:SF1">
    <property type="entry name" value="ACETATE COA-TRANSFERASE YDIF"/>
    <property type="match status" value="1"/>
</dbReference>
<comment type="similarity">
    <text evidence="1 3">Belongs to the 3-oxoacid CoA-transferase family.</text>
</comment>
<dbReference type="EMBL" id="VDDA01000049">
    <property type="protein sequence ID" value="TNC06419.1"/>
    <property type="molecule type" value="Genomic_DNA"/>
</dbReference>
<organism evidence="5 6">
    <name type="scientific">Methylobacterium terricola</name>
    <dbReference type="NCBI Taxonomy" id="2583531"/>
    <lineage>
        <taxon>Bacteria</taxon>
        <taxon>Pseudomonadati</taxon>
        <taxon>Pseudomonadota</taxon>
        <taxon>Alphaproteobacteria</taxon>
        <taxon>Hyphomicrobiales</taxon>
        <taxon>Methylobacteriaceae</taxon>
        <taxon>Methylobacterium</taxon>
    </lineage>
</organism>
<dbReference type="Gene3D" id="3.40.1080.10">
    <property type="entry name" value="Glutaconate Coenzyme A-transferase"/>
    <property type="match status" value="2"/>
</dbReference>
<evidence type="ECO:0000256" key="2">
    <source>
        <dbReference type="ARBA" id="ARBA00022679"/>
    </source>
</evidence>
<dbReference type="Pfam" id="PF01144">
    <property type="entry name" value="CoA_trans"/>
    <property type="match status" value="1"/>
</dbReference>
<dbReference type="SMART" id="SM00882">
    <property type="entry name" value="CoA_trans"/>
    <property type="match status" value="1"/>
</dbReference>
<evidence type="ECO:0000313" key="5">
    <source>
        <dbReference type="EMBL" id="TNC06419.1"/>
    </source>
</evidence>
<dbReference type="InterPro" id="IPR037171">
    <property type="entry name" value="NagB/RpiA_transferase-like"/>
</dbReference>
<accession>A0A5C4L8I8</accession>
<dbReference type="PIRSF" id="PIRSF000858">
    <property type="entry name" value="SCOT-t"/>
    <property type="match status" value="1"/>
</dbReference>
<name>A0A5C4L8I8_9HYPH</name>
<dbReference type="InterPro" id="IPR004165">
    <property type="entry name" value="CoA_trans_fam_I"/>
</dbReference>
<evidence type="ECO:0000313" key="6">
    <source>
        <dbReference type="Proteomes" id="UP000305267"/>
    </source>
</evidence>